<organism evidence="1 2">
    <name type="scientific">Nocardiopsis sinuspersici</name>
    <dbReference type="NCBI Taxonomy" id="501010"/>
    <lineage>
        <taxon>Bacteria</taxon>
        <taxon>Bacillati</taxon>
        <taxon>Actinomycetota</taxon>
        <taxon>Actinomycetes</taxon>
        <taxon>Streptosporangiales</taxon>
        <taxon>Nocardiopsidaceae</taxon>
        <taxon>Nocardiopsis</taxon>
    </lineage>
</organism>
<comment type="caution">
    <text evidence="1">The sequence shown here is derived from an EMBL/GenBank/DDBJ whole genome shotgun (WGS) entry which is preliminary data.</text>
</comment>
<sequence length="84" mass="10006">MNGDVFEFYFSDISDMFGDLAVDVEEFDGYEGFVTSIDVYGTTWTERPERVQFFFDLLVQRTTWELGARFDENDRPLVRRTLRK</sequence>
<accession>A0A1V3C7K9</accession>
<name>A0A1V3C7K9_9ACTN</name>
<proteinExistence type="predicted"/>
<protein>
    <submittedName>
        <fullName evidence="1">Uncharacterized protein</fullName>
    </submittedName>
</protein>
<dbReference type="AlphaFoldDB" id="A0A1V3C7K9"/>
<dbReference type="Proteomes" id="UP000189004">
    <property type="component" value="Unassembled WGS sequence"/>
</dbReference>
<evidence type="ECO:0000313" key="2">
    <source>
        <dbReference type="Proteomes" id="UP000189004"/>
    </source>
</evidence>
<evidence type="ECO:0000313" key="1">
    <source>
        <dbReference type="EMBL" id="OOC56380.1"/>
    </source>
</evidence>
<reference evidence="2" key="1">
    <citation type="submission" date="2016-08" db="EMBL/GenBank/DDBJ databases">
        <authorList>
            <person name="Tokovenko B."/>
            <person name="Kalinowski J."/>
        </authorList>
    </citation>
    <scope>NUCLEOTIDE SEQUENCE [LARGE SCALE GENOMIC DNA]</scope>
    <source>
        <strain evidence="2">UTMC102</strain>
    </source>
</reference>
<keyword evidence="2" id="KW-1185">Reference proteome</keyword>
<gene>
    <name evidence="1" type="ORF">NOSIN_23225</name>
</gene>
<dbReference type="EMBL" id="MCOK01000001">
    <property type="protein sequence ID" value="OOC56380.1"/>
    <property type="molecule type" value="Genomic_DNA"/>
</dbReference>